<dbReference type="Pfam" id="PF19777">
    <property type="entry name" value="DUF6263"/>
    <property type="match status" value="1"/>
</dbReference>
<evidence type="ECO:0000256" key="1">
    <source>
        <dbReference type="SAM" id="SignalP"/>
    </source>
</evidence>
<organism evidence="2 3">
    <name type="scientific">Cellulophaga geojensis KL-A</name>
    <dbReference type="NCBI Taxonomy" id="1328323"/>
    <lineage>
        <taxon>Bacteria</taxon>
        <taxon>Pseudomonadati</taxon>
        <taxon>Bacteroidota</taxon>
        <taxon>Flavobacteriia</taxon>
        <taxon>Flavobacteriales</taxon>
        <taxon>Flavobacteriaceae</taxon>
        <taxon>Cellulophaga</taxon>
    </lineage>
</organism>
<proteinExistence type="predicted"/>
<feature type="chain" id="PRO_5046930157" evidence="1">
    <location>
        <begin position="20"/>
        <end position="295"/>
    </location>
</feature>
<dbReference type="RefSeq" id="WP_034644541.1">
    <property type="nucleotide sequence ID" value="NZ_ARZX01000005.1"/>
</dbReference>
<name>A0ABP3BB15_9FLAO</name>
<dbReference type="Proteomes" id="UP000019275">
    <property type="component" value="Unassembled WGS sequence"/>
</dbReference>
<dbReference type="EMBL" id="ARZX01000005">
    <property type="protein sequence ID" value="EWH14157.1"/>
    <property type="molecule type" value="Genomic_DNA"/>
</dbReference>
<comment type="caution">
    <text evidence="2">The sequence shown here is derived from an EMBL/GenBank/DDBJ whole genome shotgun (WGS) entry which is preliminary data.</text>
</comment>
<keyword evidence="1" id="KW-0732">Signal</keyword>
<keyword evidence="3" id="KW-1185">Reference proteome</keyword>
<evidence type="ECO:0000313" key="3">
    <source>
        <dbReference type="Proteomes" id="UP000019275"/>
    </source>
</evidence>
<feature type="signal peptide" evidence="1">
    <location>
        <begin position="1"/>
        <end position="19"/>
    </location>
</feature>
<protein>
    <submittedName>
        <fullName evidence="2">Cardiolipin synthetase</fullName>
    </submittedName>
</protein>
<reference evidence="2 3" key="1">
    <citation type="journal article" date="2014" name="Genome Announc.">
        <title>Draft Genome Sequence of the Carrageenan-Degrading Bacterium Cellulophaga sp. Strain KL-A, Isolated from Decaying Marine Algae.</title>
        <authorList>
            <person name="Shan D."/>
            <person name="Ying J."/>
            <person name="Li X."/>
            <person name="Gao Z."/>
            <person name="Wei G."/>
            <person name="Shao Z."/>
        </authorList>
    </citation>
    <scope>NUCLEOTIDE SEQUENCE [LARGE SCALE GENOMIC DNA]</scope>
    <source>
        <strain evidence="2 3">KL-A</strain>
    </source>
</reference>
<dbReference type="InterPro" id="IPR046230">
    <property type="entry name" value="DUF6263"/>
</dbReference>
<gene>
    <name evidence="2" type="ORF">KLA_05787</name>
</gene>
<sequence length="295" mass="32084">MKKLFFLASVLLCLTSINAQTKLEYKLSVGDVFIVQQNAKQVITQEMQGMSHELTNDITGEYKMKVLEKKDGAYSIEMSFTDLNMKMTSNLQGVLMDVKAKEVKEGDIQSTMFNSILNVPVKITLASNGNITNVDGGDKLVTKMMDASGITDATTLATIKTSLGKEYGTEGLANSFKQMTYIYPNAANKVAVGDTWENEYSGKLNTKNKWTLDAQDANTTTLSCTADVVMTVKDANANMDLTGTQTTKVTANAKTGFINTMEVTGTSDGNSTIPMLGDQKIPTTITSTIIYKTIE</sequence>
<evidence type="ECO:0000313" key="2">
    <source>
        <dbReference type="EMBL" id="EWH14157.1"/>
    </source>
</evidence>
<accession>A0ABP3BB15</accession>